<evidence type="ECO:0000313" key="9">
    <source>
        <dbReference type="EMBL" id="ACR80200.1"/>
    </source>
</evidence>
<feature type="transmembrane region" description="Helical" evidence="7">
    <location>
        <begin position="96"/>
        <end position="120"/>
    </location>
</feature>
<dbReference type="STRING" id="521045.Kole_1510"/>
<feature type="domain" description="ABC transmembrane type-1" evidence="8">
    <location>
        <begin position="96"/>
        <end position="311"/>
    </location>
</feature>
<dbReference type="InterPro" id="IPR035906">
    <property type="entry name" value="MetI-like_sf"/>
</dbReference>
<evidence type="ECO:0000256" key="5">
    <source>
        <dbReference type="ARBA" id="ARBA00022989"/>
    </source>
</evidence>
<dbReference type="GO" id="GO:0055085">
    <property type="term" value="P:transmembrane transport"/>
    <property type="evidence" value="ECO:0007669"/>
    <property type="project" value="InterPro"/>
</dbReference>
<reference evidence="9 10" key="2">
    <citation type="journal article" date="2011" name="J. Bacteriol.">
        <title>Genome Sequence of Kosmotoga olearia Strain TBF 19.5.1, a Thermophilic Bacterium with a Wide Growth Temperature Range, Isolated from the Troll B Oil Platform in the North Sea.</title>
        <authorList>
            <person name="Swithers K.S."/>
            <person name="Dipippo J.L."/>
            <person name="Bruce D.C."/>
            <person name="Detter C."/>
            <person name="Tapia R."/>
            <person name="Han S."/>
            <person name="Goodwin L.A."/>
            <person name="Han J."/>
            <person name="Woyke T."/>
            <person name="Pitluck S."/>
            <person name="Pennacchio L."/>
            <person name="Nolan M."/>
            <person name="Mikhailova N."/>
            <person name="Land M.L."/>
            <person name="Nesbo C.L."/>
            <person name="Gogarten J.P."/>
            <person name="Noll K.M."/>
        </authorList>
    </citation>
    <scope>NUCLEOTIDE SEQUENCE [LARGE SCALE GENOMIC DNA]</scope>
    <source>
        <strain evidence="10">ATCC BAA-1733 / DSM 21960 / TBF 19.5.1</strain>
    </source>
</reference>
<dbReference type="SUPFAM" id="SSF161098">
    <property type="entry name" value="MetI-like"/>
    <property type="match status" value="1"/>
</dbReference>
<dbReference type="GO" id="GO:0005886">
    <property type="term" value="C:plasma membrane"/>
    <property type="evidence" value="ECO:0007669"/>
    <property type="project" value="UniProtKB-SubCell"/>
</dbReference>
<feature type="transmembrane region" description="Helical" evidence="7">
    <location>
        <begin position="288"/>
        <end position="314"/>
    </location>
</feature>
<keyword evidence="5 7" id="KW-1133">Transmembrane helix</keyword>
<dbReference type="PANTHER" id="PTHR30465:SF0">
    <property type="entry name" value="OLIGOPEPTIDE TRANSPORT SYSTEM PERMEASE PROTEIN APPB"/>
    <property type="match status" value="1"/>
</dbReference>
<feature type="transmembrane region" description="Helical" evidence="7">
    <location>
        <begin position="246"/>
        <end position="268"/>
    </location>
</feature>
<comment type="subcellular location">
    <subcellularLocation>
        <location evidence="1 7">Cell membrane</location>
        <topology evidence="1 7">Multi-pass membrane protein</topology>
    </subcellularLocation>
</comment>
<feature type="transmembrane region" description="Helical" evidence="7">
    <location>
        <begin position="132"/>
        <end position="155"/>
    </location>
</feature>
<keyword evidence="3" id="KW-1003">Cell membrane</keyword>
<name>C5CEG0_KOSOT</name>
<dbReference type="Proteomes" id="UP000002382">
    <property type="component" value="Chromosome"/>
</dbReference>
<evidence type="ECO:0000256" key="4">
    <source>
        <dbReference type="ARBA" id="ARBA00022692"/>
    </source>
</evidence>
<dbReference type="PROSITE" id="PS50928">
    <property type="entry name" value="ABC_TM1"/>
    <property type="match status" value="1"/>
</dbReference>
<reference evidence="9 10" key="1">
    <citation type="submission" date="2009-06" db="EMBL/GenBank/DDBJ databases">
        <title>Complete sequence of Thermotogales bacterium TBF 19.5.1.</title>
        <authorList>
            <consortium name="US DOE Joint Genome Institute"/>
            <person name="Lucas S."/>
            <person name="Copeland A."/>
            <person name="Lapidus A."/>
            <person name="Glavina del Rio T."/>
            <person name="Tice H."/>
            <person name="Bruce D."/>
            <person name="Goodwin L."/>
            <person name="Pitluck S."/>
            <person name="Chertkov O."/>
            <person name="Brettin T."/>
            <person name="Detter J.C."/>
            <person name="Han C."/>
            <person name="Schmutz J."/>
            <person name="Larimer F."/>
            <person name="Land M."/>
            <person name="Hauser L."/>
            <person name="Kyrpides N."/>
            <person name="Ovchinnikova G."/>
            <person name="Noll K."/>
        </authorList>
    </citation>
    <scope>NUCLEOTIDE SEQUENCE [LARGE SCALE GENOMIC DNA]</scope>
    <source>
        <strain evidence="10">ATCC BAA-1733 / DSM 21960 / TBF 19.5.1</strain>
    </source>
</reference>
<keyword evidence="6 7" id="KW-0472">Membrane</keyword>
<dbReference type="InterPro" id="IPR000515">
    <property type="entry name" value="MetI-like"/>
</dbReference>
<evidence type="ECO:0000256" key="1">
    <source>
        <dbReference type="ARBA" id="ARBA00004651"/>
    </source>
</evidence>
<dbReference type="HOGENOM" id="CLU_036879_0_0_0"/>
<accession>C5CEG0</accession>
<dbReference type="Pfam" id="PF00528">
    <property type="entry name" value="BPD_transp_1"/>
    <property type="match status" value="1"/>
</dbReference>
<dbReference type="CDD" id="cd06261">
    <property type="entry name" value="TM_PBP2"/>
    <property type="match status" value="1"/>
</dbReference>
<keyword evidence="10" id="KW-1185">Reference proteome</keyword>
<keyword evidence="2 7" id="KW-0813">Transport</keyword>
<sequence length="323" mass="36523">MLRYILRRLILAVPVLLGVSILSFIIISLAPGDFLDNYRLNPSISAEQVKLLEKQFGFDKPIIVQYFKWLGQVLKGNFGYSFVYHVPVFSIIWRRLGATLLLSISTMIFIWGIAIPLGIYSALHQYSFNDQLFSFLAFIGISIPNFFFALLWLYMSAKTGWFPIGGIISNNYDQFTWWQKILDYLWHVIGPVVTLGTSGLAGLMRQMRGQLLDQLRQDYVLFARAKGMPEDNVIYKHAVRNAINPIVTMFGYALAGLLGGAVLTETVFGWPGMGRLVIEALTAQDLFMVMASLLLSSLLLIAGNLVADLLLAWVDPRIRFRLR</sequence>
<evidence type="ECO:0000256" key="2">
    <source>
        <dbReference type="ARBA" id="ARBA00022448"/>
    </source>
</evidence>
<proteinExistence type="inferred from homology"/>
<evidence type="ECO:0000256" key="7">
    <source>
        <dbReference type="RuleBase" id="RU363032"/>
    </source>
</evidence>
<dbReference type="RefSeq" id="WP_015868845.1">
    <property type="nucleotide sequence ID" value="NC_012785.1"/>
</dbReference>
<dbReference type="InterPro" id="IPR045621">
    <property type="entry name" value="BPD_transp_1_N"/>
</dbReference>
<organism evidence="9 10">
    <name type="scientific">Kosmotoga olearia (strain ATCC BAA-1733 / DSM 21960 / TBF 19.5.1)</name>
    <dbReference type="NCBI Taxonomy" id="521045"/>
    <lineage>
        <taxon>Bacteria</taxon>
        <taxon>Thermotogati</taxon>
        <taxon>Thermotogota</taxon>
        <taxon>Thermotogae</taxon>
        <taxon>Kosmotogales</taxon>
        <taxon>Kosmotogaceae</taxon>
        <taxon>Kosmotoga</taxon>
    </lineage>
</organism>
<evidence type="ECO:0000259" key="8">
    <source>
        <dbReference type="PROSITE" id="PS50928"/>
    </source>
</evidence>
<dbReference type="PANTHER" id="PTHR30465">
    <property type="entry name" value="INNER MEMBRANE ABC TRANSPORTER"/>
    <property type="match status" value="1"/>
</dbReference>
<dbReference type="KEGG" id="kol:Kole_1510"/>
<dbReference type="Pfam" id="PF19300">
    <property type="entry name" value="BPD_transp_1_N"/>
    <property type="match status" value="1"/>
</dbReference>
<dbReference type="OrthoDB" id="24153at2"/>
<evidence type="ECO:0000256" key="6">
    <source>
        <dbReference type="ARBA" id="ARBA00023136"/>
    </source>
</evidence>
<protein>
    <submittedName>
        <fullName evidence="9">Binding-protein-dependent transport systems inner membrane component</fullName>
    </submittedName>
</protein>
<dbReference type="EMBL" id="CP001634">
    <property type="protein sequence ID" value="ACR80200.1"/>
    <property type="molecule type" value="Genomic_DNA"/>
</dbReference>
<feature type="transmembrane region" description="Helical" evidence="7">
    <location>
        <begin position="9"/>
        <end position="30"/>
    </location>
</feature>
<dbReference type="Gene3D" id="1.10.3720.10">
    <property type="entry name" value="MetI-like"/>
    <property type="match status" value="1"/>
</dbReference>
<keyword evidence="4 7" id="KW-0812">Transmembrane</keyword>
<dbReference type="AlphaFoldDB" id="C5CEG0"/>
<evidence type="ECO:0000256" key="3">
    <source>
        <dbReference type="ARBA" id="ARBA00022475"/>
    </source>
</evidence>
<dbReference type="eggNOG" id="COG0601">
    <property type="taxonomic scope" value="Bacteria"/>
</dbReference>
<evidence type="ECO:0000313" key="10">
    <source>
        <dbReference type="Proteomes" id="UP000002382"/>
    </source>
</evidence>
<comment type="similarity">
    <text evidence="7">Belongs to the binding-protein-dependent transport system permease family.</text>
</comment>
<gene>
    <name evidence="9" type="ordered locus">Kole_1510</name>
</gene>